<evidence type="ECO:0000256" key="3">
    <source>
        <dbReference type="SAM" id="SignalP"/>
    </source>
</evidence>
<dbReference type="OrthoDB" id="269524at2"/>
<dbReference type="AlphaFoldDB" id="A0A518I2T7"/>
<protein>
    <submittedName>
        <fullName evidence="4">Uncharacterized protein</fullName>
    </submittedName>
</protein>
<evidence type="ECO:0000256" key="2">
    <source>
        <dbReference type="SAM" id="Phobius"/>
    </source>
</evidence>
<evidence type="ECO:0000313" key="5">
    <source>
        <dbReference type="Proteomes" id="UP000319004"/>
    </source>
</evidence>
<keyword evidence="3" id="KW-0732">Signal</keyword>
<gene>
    <name evidence="4" type="ORF">Enr13x_72730</name>
</gene>
<feature type="transmembrane region" description="Helical" evidence="2">
    <location>
        <begin position="512"/>
        <end position="535"/>
    </location>
</feature>
<reference evidence="4 5" key="1">
    <citation type="submission" date="2019-03" db="EMBL/GenBank/DDBJ databases">
        <title>Deep-cultivation of Planctomycetes and their phenomic and genomic characterization uncovers novel biology.</title>
        <authorList>
            <person name="Wiegand S."/>
            <person name="Jogler M."/>
            <person name="Boedeker C."/>
            <person name="Pinto D."/>
            <person name="Vollmers J."/>
            <person name="Rivas-Marin E."/>
            <person name="Kohn T."/>
            <person name="Peeters S.H."/>
            <person name="Heuer A."/>
            <person name="Rast P."/>
            <person name="Oberbeckmann S."/>
            <person name="Bunk B."/>
            <person name="Jeske O."/>
            <person name="Meyerdierks A."/>
            <person name="Storesund J.E."/>
            <person name="Kallscheuer N."/>
            <person name="Luecker S."/>
            <person name="Lage O.M."/>
            <person name="Pohl T."/>
            <person name="Merkel B.J."/>
            <person name="Hornburger P."/>
            <person name="Mueller R.-W."/>
            <person name="Bruemmer F."/>
            <person name="Labrenz M."/>
            <person name="Spormann A.M."/>
            <person name="Op den Camp H."/>
            <person name="Overmann J."/>
            <person name="Amann R."/>
            <person name="Jetten M.S.M."/>
            <person name="Mascher T."/>
            <person name="Medema M.H."/>
            <person name="Devos D.P."/>
            <person name="Kaster A.-K."/>
            <person name="Ovreas L."/>
            <person name="Rohde M."/>
            <person name="Galperin M.Y."/>
            <person name="Jogler C."/>
        </authorList>
    </citation>
    <scope>NUCLEOTIDE SEQUENCE [LARGE SCALE GENOMIC DNA]</scope>
    <source>
        <strain evidence="4 5">Enr13</strain>
    </source>
</reference>
<name>A0A518I2T7_9BACT</name>
<evidence type="ECO:0000313" key="4">
    <source>
        <dbReference type="EMBL" id="QDV47364.1"/>
    </source>
</evidence>
<dbReference type="Proteomes" id="UP000319004">
    <property type="component" value="Chromosome"/>
</dbReference>
<feature type="transmembrane region" description="Helical" evidence="2">
    <location>
        <begin position="483"/>
        <end position="505"/>
    </location>
</feature>
<evidence type="ECO:0000256" key="1">
    <source>
        <dbReference type="SAM" id="MobiDB-lite"/>
    </source>
</evidence>
<proteinExistence type="predicted"/>
<dbReference type="EMBL" id="CP037423">
    <property type="protein sequence ID" value="QDV47364.1"/>
    <property type="molecule type" value="Genomic_DNA"/>
</dbReference>
<feature type="signal peptide" evidence="3">
    <location>
        <begin position="1"/>
        <end position="22"/>
    </location>
</feature>
<dbReference type="KEGG" id="snep:Enr13x_72730"/>
<keyword evidence="2" id="KW-0812">Transmembrane</keyword>
<feature type="chain" id="PRO_5021747820" evidence="3">
    <location>
        <begin position="23"/>
        <end position="787"/>
    </location>
</feature>
<keyword evidence="2" id="KW-0472">Membrane</keyword>
<organism evidence="4 5">
    <name type="scientific">Stieleria neptunia</name>
    <dbReference type="NCBI Taxonomy" id="2527979"/>
    <lineage>
        <taxon>Bacteria</taxon>
        <taxon>Pseudomonadati</taxon>
        <taxon>Planctomycetota</taxon>
        <taxon>Planctomycetia</taxon>
        <taxon>Pirellulales</taxon>
        <taxon>Pirellulaceae</taxon>
        <taxon>Stieleria</taxon>
    </lineage>
</organism>
<dbReference type="RefSeq" id="WP_145391448.1">
    <property type="nucleotide sequence ID" value="NZ_CP037423.1"/>
</dbReference>
<feature type="region of interest" description="Disordered" evidence="1">
    <location>
        <begin position="294"/>
        <end position="339"/>
    </location>
</feature>
<sequence length="787" mass="88238" precursor="true">MRRLLRLVVVSLGALIVVSAGAEEIQLGTAPSNPAQAGFTMFVSTERLGNEGFQPIMLRFRAIGKSFTRQRQLRIVFRPRTQYATEIDFQFSCQVTVPQGVKNYGVPVQVPHFYRWESCSVQVIEDGRRLGKVTSRLAIPASVQDWGQYMSIGVMVPRDAATSTDTWTRFPDLRSIATILGEAAISEKADVPRLSEKQSRKFLDDLVYGWARFRVIDEDALQASWIGYSQLDLILAPYPLLQRIEQEQPDRLAELKRWVSAGGQIWAYAAPLQAAPSQAAPNDISVDSEAVRGTGRAVQVDGERPEGSRPAANKNPPLGVTPLDRSPAGADRPSWLGGARGDVNKSFRYWAKPSSTMTLSQPNDTSAIQYQPWNYGTYYSNSYAYGSSEKTRKSVYEDLVAVKHPMVQTVTKKKLLAGLGVMPYGWGRVVLIEQEDPFPGSFQLWKSLEMDKQKWGERNGVDYATGNDSYWAWLMSTVGQPPVTMFVILNGLFVLIMGPLLYFGLRRRGRLYLLYFLAPALAFFATMGLFFYAFLSDGFDNRARIRQLTWIDGRHPVSPPGDGQPRRVPVIDQSRQTYYTVVDNQRGLRFPGDAFVLPVHHSEMMNNYNYYSADDSRPGDYLIDQVGDGRLYSGDFLPTRTQVHYLVTRPHVGVSPVEIRFDNQGVSLTNHLPTPLSIVGVRDDQGKYWITRNVASEATVALEQANSNTLSMIALGVVDPDSSQMPTPYQNRVSMNDRTGIEERVLDFSRNPQRRSFLALTEVPADQFALRECVQDECVRMIGGLLP</sequence>
<keyword evidence="5" id="KW-1185">Reference proteome</keyword>
<accession>A0A518I2T7</accession>
<keyword evidence="2" id="KW-1133">Transmembrane helix</keyword>